<evidence type="ECO:0000256" key="3">
    <source>
        <dbReference type="ARBA" id="ARBA00022801"/>
    </source>
</evidence>
<dbReference type="GO" id="GO:0004525">
    <property type="term" value="F:ribonuclease III activity"/>
    <property type="evidence" value="ECO:0007669"/>
    <property type="project" value="InterPro"/>
</dbReference>
<gene>
    <name evidence="4" type="primary">mrnC</name>
    <name evidence="7" type="ORF">B5E91_10290</name>
    <name evidence="6" type="ORF">K8V91_01215</name>
</gene>
<dbReference type="PANTHER" id="PTHR34276:SF1">
    <property type="entry name" value="MINI-RIBONUCLEASE 3"/>
    <property type="match status" value="1"/>
</dbReference>
<comment type="subunit">
    <text evidence="4">Homodimer.</text>
</comment>
<dbReference type="GO" id="GO:0005737">
    <property type="term" value="C:cytoplasm"/>
    <property type="evidence" value="ECO:0007669"/>
    <property type="project" value="UniProtKB-SubCell"/>
</dbReference>
<comment type="subcellular location">
    <subcellularLocation>
        <location evidence="4">Cytoplasm</location>
    </subcellularLocation>
</comment>
<dbReference type="EC" id="3.1.26.-" evidence="4"/>
<evidence type="ECO:0000256" key="2">
    <source>
        <dbReference type="ARBA" id="ARBA00022759"/>
    </source>
</evidence>
<dbReference type="GO" id="GO:0006364">
    <property type="term" value="P:rRNA processing"/>
    <property type="evidence" value="ECO:0007669"/>
    <property type="project" value="UniProtKB-UniRule"/>
</dbReference>
<keyword evidence="3 4" id="KW-0378">Hydrolase</keyword>
<evidence type="ECO:0000256" key="4">
    <source>
        <dbReference type="HAMAP-Rule" id="MF_01468"/>
    </source>
</evidence>
<keyword evidence="4" id="KW-0694">RNA-binding</keyword>
<keyword evidence="1 4" id="KW-0540">Nuclease</keyword>
<reference evidence="7" key="2">
    <citation type="journal article" date="2018" name="BMC Genomics">
        <title>Whole genome sequencing and function prediction of 133 gut anaerobes isolated from chicken caecum in pure cultures.</title>
        <authorList>
            <person name="Medvecky M."/>
            <person name="Cejkova D."/>
            <person name="Polansky O."/>
            <person name="Karasova D."/>
            <person name="Kubasova T."/>
            <person name="Cizek A."/>
            <person name="Rychlik I."/>
        </authorList>
    </citation>
    <scope>NUCLEOTIDE SEQUENCE</scope>
    <source>
        <strain evidence="7">An149</strain>
    </source>
</reference>
<keyword evidence="4" id="KW-0699">rRNA-binding</keyword>
<dbReference type="Pfam" id="PF00636">
    <property type="entry name" value="Ribonuclease_3"/>
    <property type="match status" value="1"/>
</dbReference>
<accession>A0A1Y4QG93</accession>
<dbReference type="PROSITE" id="PS50142">
    <property type="entry name" value="RNASE_3_2"/>
    <property type="match status" value="1"/>
</dbReference>
<protein>
    <recommendedName>
        <fullName evidence="4">Mini-ribonuclease 3</fullName>
        <shortName evidence="4">Mini-3</shortName>
        <shortName evidence="4">Mini-RNase 3</shortName>
        <ecNumber evidence="4">3.1.26.-</ecNumber>
    </recommendedName>
    <alternativeName>
        <fullName evidence="4">Mini-RNase III</fullName>
        <shortName evidence="4">Mini-III</shortName>
    </alternativeName>
</protein>
<keyword evidence="4" id="KW-0690">Ribosome biogenesis</keyword>
<comment type="function">
    <text evidence="4">Involved in correct processing of both the 5' and 3' ends of 23S rRNA precursor. Processes 30S rRNA precursor transcript even in absence of ribonuclease 3 (Rnc); Rnc processes 30S rRNA into smaller rRNA precursors.</text>
</comment>
<dbReference type="GO" id="GO:0019843">
    <property type="term" value="F:rRNA binding"/>
    <property type="evidence" value="ECO:0007669"/>
    <property type="project" value="UniProtKB-UniRule"/>
</dbReference>
<reference evidence="6" key="4">
    <citation type="submission" date="2021-09" db="EMBL/GenBank/DDBJ databases">
        <authorList>
            <person name="Gilroy R."/>
        </authorList>
    </citation>
    <scope>NUCLEOTIDE SEQUENCE</scope>
    <source>
        <strain evidence="6">CHK193-16274</strain>
    </source>
</reference>
<dbReference type="Gene3D" id="1.10.1520.10">
    <property type="entry name" value="Ribonuclease III domain"/>
    <property type="match status" value="1"/>
</dbReference>
<dbReference type="InterPro" id="IPR000999">
    <property type="entry name" value="RNase_III_dom"/>
</dbReference>
<reference evidence="8" key="1">
    <citation type="submission" date="2017-04" db="EMBL/GenBank/DDBJ databases">
        <title>Function of individual gut microbiota members based on whole genome sequencing of pure cultures obtained from chicken caecum.</title>
        <authorList>
            <person name="Medvecky M."/>
            <person name="Cejkova D."/>
            <person name="Polansky O."/>
            <person name="Karasova D."/>
            <person name="Kubasova T."/>
            <person name="Cizek A."/>
            <person name="Rychlik I."/>
        </authorList>
    </citation>
    <scope>NUCLEOTIDE SEQUENCE [LARGE SCALE GENOMIC DNA]</scope>
    <source>
        <strain evidence="8">An149</strain>
    </source>
</reference>
<evidence type="ECO:0000313" key="7">
    <source>
        <dbReference type="EMBL" id="OUQ04298.1"/>
    </source>
</evidence>
<sequence>MRPELINAGVLAYLGDSVLEVMVRDYLVRESELVKPNDFQKEAIKYVSASFHARFMHDMISEGFFTETEVGIYKRGRNTKGGKNESLEHMHSTGFEAIIGTLYLQKDYERLKIIFDRYKKYVNDK</sequence>
<evidence type="ECO:0000259" key="5">
    <source>
        <dbReference type="PROSITE" id="PS50142"/>
    </source>
</evidence>
<evidence type="ECO:0000313" key="8">
    <source>
        <dbReference type="Proteomes" id="UP000196258"/>
    </source>
</evidence>
<dbReference type="RefSeq" id="WP_087257365.1">
    <property type="nucleotide sequence ID" value="NZ_CAJFOD010000008.1"/>
</dbReference>
<comment type="caution">
    <text evidence="7">The sequence shown here is derived from an EMBL/GenBank/DDBJ whole genome shotgun (WGS) entry which is preliminary data.</text>
</comment>
<name>A0A1Y4QG93_9FIRM</name>
<proteinExistence type="inferred from homology"/>
<dbReference type="InterPro" id="IPR008226">
    <property type="entry name" value="Mini3_fam"/>
</dbReference>
<dbReference type="EMBL" id="NFLB01000012">
    <property type="protein sequence ID" value="OUQ04298.1"/>
    <property type="molecule type" value="Genomic_DNA"/>
</dbReference>
<dbReference type="InterPro" id="IPR036389">
    <property type="entry name" value="RNase_III_sf"/>
</dbReference>
<dbReference type="EMBL" id="DYWV01000042">
    <property type="protein sequence ID" value="HJF39516.1"/>
    <property type="molecule type" value="Genomic_DNA"/>
</dbReference>
<keyword evidence="4" id="KW-0460">Magnesium</keyword>
<reference evidence="6" key="3">
    <citation type="journal article" date="2021" name="PeerJ">
        <title>Extensive microbial diversity within the chicken gut microbiome revealed by metagenomics and culture.</title>
        <authorList>
            <person name="Gilroy R."/>
            <person name="Ravi A."/>
            <person name="Getino M."/>
            <person name="Pursley I."/>
            <person name="Horton D.L."/>
            <person name="Alikhan N.F."/>
            <person name="Baker D."/>
            <person name="Gharbi K."/>
            <person name="Hall N."/>
            <person name="Watson M."/>
            <person name="Adriaenssens E.M."/>
            <person name="Foster-Nyarko E."/>
            <person name="Jarju S."/>
            <person name="Secka A."/>
            <person name="Antonio M."/>
            <person name="Oren A."/>
            <person name="Chaudhuri R.R."/>
            <person name="La Ragione R."/>
            <person name="Hildebrand F."/>
            <person name="Pallen M.J."/>
        </authorList>
    </citation>
    <scope>NUCLEOTIDE SEQUENCE</scope>
    <source>
        <strain evidence="6">CHK193-16274</strain>
    </source>
</reference>
<evidence type="ECO:0000256" key="1">
    <source>
        <dbReference type="ARBA" id="ARBA00022722"/>
    </source>
</evidence>
<keyword evidence="2 4" id="KW-0255">Endonuclease</keyword>
<comment type="cofactor">
    <cofactor evidence="4">
        <name>Mg(2+)</name>
        <dbReference type="ChEBI" id="CHEBI:18420"/>
    </cofactor>
</comment>
<dbReference type="SUPFAM" id="SSF69065">
    <property type="entry name" value="RNase III domain-like"/>
    <property type="match status" value="1"/>
</dbReference>
<dbReference type="Proteomes" id="UP000749320">
    <property type="component" value="Unassembled WGS sequence"/>
</dbReference>
<evidence type="ECO:0000313" key="6">
    <source>
        <dbReference type="EMBL" id="HJF39516.1"/>
    </source>
</evidence>
<keyword evidence="4" id="KW-0963">Cytoplasm</keyword>
<dbReference type="PANTHER" id="PTHR34276">
    <property type="entry name" value="MINI-RIBONUCLEASE 3"/>
    <property type="match status" value="1"/>
</dbReference>
<dbReference type="PIRSF" id="PIRSF005520">
    <property type="entry name" value="UCP005520"/>
    <property type="match status" value="1"/>
</dbReference>
<dbReference type="HAMAP" id="MF_01468">
    <property type="entry name" value="RNase_Mini_III"/>
    <property type="match status" value="1"/>
</dbReference>
<dbReference type="Proteomes" id="UP000196258">
    <property type="component" value="Unassembled WGS sequence"/>
</dbReference>
<comment type="similarity">
    <text evidence="4">Belongs to the MrnC RNase family.</text>
</comment>
<feature type="active site" evidence="4">
    <location>
        <position position="16"/>
    </location>
</feature>
<dbReference type="AlphaFoldDB" id="A0A1Y4QG93"/>
<keyword evidence="4" id="KW-0698">rRNA processing</keyword>
<organism evidence="7 8">
    <name type="scientific">Thomasclavelia spiroformis</name>
    <dbReference type="NCBI Taxonomy" id="29348"/>
    <lineage>
        <taxon>Bacteria</taxon>
        <taxon>Bacillati</taxon>
        <taxon>Bacillota</taxon>
        <taxon>Erysipelotrichia</taxon>
        <taxon>Erysipelotrichales</taxon>
        <taxon>Coprobacillaceae</taxon>
        <taxon>Thomasclavelia</taxon>
    </lineage>
</organism>
<feature type="domain" description="RNase III" evidence="5">
    <location>
        <begin position="11"/>
        <end position="107"/>
    </location>
</feature>